<sequence>MRRPTMDTDNLEQEEGLWDANDVARFLKASRSWVYQRAQAGQLPCVKIGGLLRFEPAALRAFIRGQGTKIR</sequence>
<dbReference type="OrthoDB" id="5524782at2"/>
<dbReference type="AlphaFoldDB" id="A0A1L9BA47"/>
<evidence type="ECO:0000313" key="3">
    <source>
        <dbReference type="Proteomes" id="UP000182229"/>
    </source>
</evidence>
<feature type="domain" description="Helix-turn-helix" evidence="1">
    <location>
        <begin position="20"/>
        <end position="66"/>
    </location>
</feature>
<evidence type="ECO:0000313" key="2">
    <source>
        <dbReference type="EMBL" id="OJH39134.1"/>
    </source>
</evidence>
<comment type="caution">
    <text evidence="2">The sequence shown here is derived from an EMBL/GenBank/DDBJ whole genome shotgun (WGS) entry which is preliminary data.</text>
</comment>
<name>A0A1L9BA47_9BACT</name>
<organism evidence="2 3">
    <name type="scientific">Cystobacter ferrugineus</name>
    <dbReference type="NCBI Taxonomy" id="83449"/>
    <lineage>
        <taxon>Bacteria</taxon>
        <taxon>Pseudomonadati</taxon>
        <taxon>Myxococcota</taxon>
        <taxon>Myxococcia</taxon>
        <taxon>Myxococcales</taxon>
        <taxon>Cystobacterineae</taxon>
        <taxon>Archangiaceae</taxon>
        <taxon>Cystobacter</taxon>
    </lineage>
</organism>
<dbReference type="RefSeq" id="WP_071899304.1">
    <property type="nucleotide sequence ID" value="NZ_MPIN01000004.1"/>
</dbReference>
<reference evidence="2 3" key="2">
    <citation type="submission" date="2016-12" db="EMBL/GenBank/DDBJ databases">
        <title>Draft Genome Sequence of Cystobacter ferrugineus Strain Cbfe23.</title>
        <authorList>
            <person name="Akbar S."/>
            <person name="Dowd S.E."/>
            <person name="Stevens D.C."/>
        </authorList>
    </citation>
    <scope>NUCLEOTIDE SEQUENCE [LARGE SCALE GENOMIC DNA]</scope>
    <source>
        <strain evidence="2 3">Cbfe23</strain>
    </source>
</reference>
<dbReference type="Proteomes" id="UP000182229">
    <property type="component" value="Unassembled WGS sequence"/>
</dbReference>
<protein>
    <recommendedName>
        <fullName evidence="1">Helix-turn-helix domain-containing protein</fullName>
    </recommendedName>
</protein>
<accession>A0A1L9BA47</accession>
<dbReference type="STRING" id="83449.BON30_16450"/>
<proteinExistence type="predicted"/>
<keyword evidence="3" id="KW-1185">Reference proteome</keyword>
<dbReference type="EMBL" id="MPIN01000004">
    <property type="protein sequence ID" value="OJH39134.1"/>
    <property type="molecule type" value="Genomic_DNA"/>
</dbReference>
<gene>
    <name evidence="2" type="ORF">BON30_16450</name>
</gene>
<evidence type="ECO:0000259" key="1">
    <source>
        <dbReference type="Pfam" id="PF12728"/>
    </source>
</evidence>
<dbReference type="Pfam" id="PF12728">
    <property type="entry name" value="HTH_17"/>
    <property type="match status" value="1"/>
</dbReference>
<dbReference type="InterPro" id="IPR041657">
    <property type="entry name" value="HTH_17"/>
</dbReference>
<reference evidence="3" key="1">
    <citation type="submission" date="2016-11" db="EMBL/GenBank/DDBJ databases">
        <authorList>
            <person name="Shukria A."/>
            <person name="Stevens D.C."/>
        </authorList>
    </citation>
    <scope>NUCLEOTIDE SEQUENCE [LARGE SCALE GENOMIC DNA]</scope>
    <source>
        <strain evidence="3">Cbfe23</strain>
    </source>
</reference>